<organism evidence="3 4">
    <name type="scientific">Myriangium duriaei CBS 260.36</name>
    <dbReference type="NCBI Taxonomy" id="1168546"/>
    <lineage>
        <taxon>Eukaryota</taxon>
        <taxon>Fungi</taxon>
        <taxon>Dikarya</taxon>
        <taxon>Ascomycota</taxon>
        <taxon>Pezizomycotina</taxon>
        <taxon>Dothideomycetes</taxon>
        <taxon>Dothideomycetidae</taxon>
        <taxon>Myriangiales</taxon>
        <taxon>Myriangiaceae</taxon>
        <taxon>Myriangium</taxon>
    </lineage>
</organism>
<sequence length="247" mass="27390">MSSDSTPRNRRERRADAKKSGKQFTPLTSAADIPMTIPSYARSPDHKTLLDLAAERQSLLDAGQPFSPVHGDGLARDEAGRVLLPRKSPDTKPGDTTAAEAKEGEDDAPIGPLGESLFLTVTLTILHFTLNLLVHNQYGHQAPSVKPLIWQTLRVAPWLVVPVYALKHPDVAKRPWVKNGLHFLIGTGAGCWMLWIGNRESYMDVMARAPSVGAVWIWSVVEMRLEWGVVSLGICGVWLWWHGFSLW</sequence>
<feature type="domain" description="DUF7719" evidence="2">
    <location>
        <begin position="181"/>
        <end position="245"/>
    </location>
</feature>
<protein>
    <recommendedName>
        <fullName evidence="2">DUF7719 domain-containing protein</fullName>
    </recommendedName>
</protein>
<keyword evidence="4" id="KW-1185">Reference proteome</keyword>
<comment type="caution">
    <text evidence="3">The sequence shown here is derived from an EMBL/GenBank/DDBJ whole genome shotgun (WGS) entry which is preliminary data.</text>
</comment>
<feature type="region of interest" description="Disordered" evidence="1">
    <location>
        <begin position="1"/>
        <end position="42"/>
    </location>
</feature>
<accession>A0A9P4JBK2</accession>
<dbReference type="OrthoDB" id="5597489at2759"/>
<feature type="region of interest" description="Disordered" evidence="1">
    <location>
        <begin position="80"/>
        <end position="108"/>
    </location>
</feature>
<dbReference type="Pfam" id="PF24841">
    <property type="entry name" value="DUF7719"/>
    <property type="match status" value="1"/>
</dbReference>
<evidence type="ECO:0000313" key="3">
    <source>
        <dbReference type="EMBL" id="KAF2156625.1"/>
    </source>
</evidence>
<dbReference type="Proteomes" id="UP000799439">
    <property type="component" value="Unassembled WGS sequence"/>
</dbReference>
<dbReference type="PANTHER" id="PTHR37846">
    <property type="entry name" value="YALI0B21296P"/>
    <property type="match status" value="1"/>
</dbReference>
<feature type="compositionally biased region" description="Basic and acidic residues" evidence="1">
    <location>
        <begin position="7"/>
        <end position="19"/>
    </location>
</feature>
<dbReference type="InterPro" id="IPR056136">
    <property type="entry name" value="DUF7719"/>
</dbReference>
<gene>
    <name evidence="3" type="ORF">K461DRAFT_1554</name>
</gene>
<evidence type="ECO:0000256" key="1">
    <source>
        <dbReference type="SAM" id="MobiDB-lite"/>
    </source>
</evidence>
<reference evidence="3" key="1">
    <citation type="journal article" date="2020" name="Stud. Mycol.">
        <title>101 Dothideomycetes genomes: a test case for predicting lifestyles and emergence of pathogens.</title>
        <authorList>
            <person name="Haridas S."/>
            <person name="Albert R."/>
            <person name="Binder M."/>
            <person name="Bloem J."/>
            <person name="Labutti K."/>
            <person name="Salamov A."/>
            <person name="Andreopoulos B."/>
            <person name="Baker S."/>
            <person name="Barry K."/>
            <person name="Bills G."/>
            <person name="Bluhm B."/>
            <person name="Cannon C."/>
            <person name="Castanera R."/>
            <person name="Culley D."/>
            <person name="Daum C."/>
            <person name="Ezra D."/>
            <person name="Gonzalez J."/>
            <person name="Henrissat B."/>
            <person name="Kuo A."/>
            <person name="Liang C."/>
            <person name="Lipzen A."/>
            <person name="Lutzoni F."/>
            <person name="Magnuson J."/>
            <person name="Mondo S."/>
            <person name="Nolan M."/>
            <person name="Ohm R."/>
            <person name="Pangilinan J."/>
            <person name="Park H.-J."/>
            <person name="Ramirez L."/>
            <person name="Alfaro M."/>
            <person name="Sun H."/>
            <person name="Tritt A."/>
            <person name="Yoshinaga Y."/>
            <person name="Zwiers L.-H."/>
            <person name="Turgeon B."/>
            <person name="Goodwin S."/>
            <person name="Spatafora J."/>
            <person name="Crous P."/>
            <person name="Grigoriev I."/>
        </authorList>
    </citation>
    <scope>NUCLEOTIDE SEQUENCE</scope>
    <source>
        <strain evidence="3">CBS 260.36</strain>
    </source>
</reference>
<proteinExistence type="predicted"/>
<dbReference type="AlphaFoldDB" id="A0A9P4JBK2"/>
<dbReference type="PANTHER" id="PTHR37846:SF1">
    <property type="entry name" value="DEACETYLASE-LIKE PROTEIN"/>
    <property type="match status" value="1"/>
</dbReference>
<evidence type="ECO:0000259" key="2">
    <source>
        <dbReference type="Pfam" id="PF24841"/>
    </source>
</evidence>
<evidence type="ECO:0000313" key="4">
    <source>
        <dbReference type="Proteomes" id="UP000799439"/>
    </source>
</evidence>
<name>A0A9P4JBK2_9PEZI</name>
<dbReference type="EMBL" id="ML996081">
    <property type="protein sequence ID" value="KAF2156625.1"/>
    <property type="molecule type" value="Genomic_DNA"/>
</dbReference>